<evidence type="ECO:0000256" key="1">
    <source>
        <dbReference type="ARBA" id="ARBA00038101"/>
    </source>
</evidence>
<keyword evidence="2" id="KW-0812">Transmembrane</keyword>
<dbReference type="InterPro" id="IPR050767">
    <property type="entry name" value="Sel1_AlgK"/>
</dbReference>
<organism evidence="3 4">
    <name type="scientific">Cyanidiococcus yangmingshanensis</name>
    <dbReference type="NCBI Taxonomy" id="2690220"/>
    <lineage>
        <taxon>Eukaryota</taxon>
        <taxon>Rhodophyta</taxon>
        <taxon>Bangiophyceae</taxon>
        <taxon>Cyanidiales</taxon>
        <taxon>Cyanidiaceae</taxon>
        <taxon>Cyanidiococcus</taxon>
    </lineage>
</organism>
<keyword evidence="2" id="KW-1133">Transmembrane helix</keyword>
<protein>
    <submittedName>
        <fullName evidence="3">Protein sel-1 1</fullName>
    </submittedName>
</protein>
<dbReference type="GO" id="GO:0036503">
    <property type="term" value="P:ERAD pathway"/>
    <property type="evidence" value="ECO:0007669"/>
    <property type="project" value="TreeGrafter"/>
</dbReference>
<dbReference type="PANTHER" id="PTHR11102">
    <property type="entry name" value="SEL-1-LIKE PROTEIN"/>
    <property type="match status" value="1"/>
</dbReference>
<dbReference type="GO" id="GO:0005789">
    <property type="term" value="C:endoplasmic reticulum membrane"/>
    <property type="evidence" value="ECO:0007669"/>
    <property type="project" value="TreeGrafter"/>
</dbReference>
<keyword evidence="4" id="KW-1185">Reference proteome</keyword>
<comment type="similarity">
    <text evidence="1">Belongs to the sel-1 family.</text>
</comment>
<dbReference type="InterPro" id="IPR006597">
    <property type="entry name" value="Sel1-like"/>
</dbReference>
<evidence type="ECO:0000256" key="2">
    <source>
        <dbReference type="SAM" id="Phobius"/>
    </source>
</evidence>
<gene>
    <name evidence="3" type="primary">SEL1L_2</name>
    <name evidence="3" type="ORF">F1559_000661</name>
</gene>
<evidence type="ECO:0000313" key="3">
    <source>
        <dbReference type="EMBL" id="KAF6000812.1"/>
    </source>
</evidence>
<name>A0A7J7ICH8_9RHOD</name>
<dbReference type="Pfam" id="PF08238">
    <property type="entry name" value="Sel1"/>
    <property type="match status" value="7"/>
</dbReference>
<proteinExistence type="inferred from homology"/>
<feature type="transmembrane region" description="Helical" evidence="2">
    <location>
        <begin position="458"/>
        <end position="476"/>
    </location>
</feature>
<dbReference type="SMART" id="SM00671">
    <property type="entry name" value="SEL1"/>
    <property type="match status" value="6"/>
</dbReference>
<dbReference type="SUPFAM" id="SSF81901">
    <property type="entry name" value="HCP-like"/>
    <property type="match status" value="2"/>
</dbReference>
<keyword evidence="2" id="KW-0472">Membrane</keyword>
<dbReference type="Proteomes" id="UP000530660">
    <property type="component" value="Unassembled WGS sequence"/>
</dbReference>
<dbReference type="OrthoDB" id="27934at2759"/>
<evidence type="ECO:0000313" key="4">
    <source>
        <dbReference type="Proteomes" id="UP000530660"/>
    </source>
</evidence>
<dbReference type="Gene3D" id="1.25.40.10">
    <property type="entry name" value="Tetratricopeptide repeat domain"/>
    <property type="match status" value="1"/>
</dbReference>
<dbReference type="PANTHER" id="PTHR11102:SF147">
    <property type="entry name" value="SEL1L ADAPTOR SUBUNIT OF ERAD E3 UBIQUITIN LIGASE"/>
    <property type="match status" value="1"/>
</dbReference>
<dbReference type="AlphaFoldDB" id="A0A7J7ICH8"/>
<reference evidence="3 4" key="1">
    <citation type="journal article" date="2020" name="J. Phycol.">
        <title>Comparative genome analysis reveals Cyanidiococcus gen. nov., a new extremophilic red algal genus sister to Cyanidioschyzon (Cyanidioschyzonaceae, Rhodophyta).</title>
        <authorList>
            <person name="Liu S.-L."/>
            <person name="Chiang Y.-R."/>
            <person name="Yoon H.S."/>
            <person name="Fu H.-Y."/>
        </authorList>
    </citation>
    <scope>NUCLEOTIDE SEQUENCE [LARGE SCALE GENOMIC DNA]</scope>
    <source>
        <strain evidence="3 4">THAL066</strain>
    </source>
</reference>
<sequence>MLRTATSETIWPTDAPEAMTSTHWSMIPGADALDDERELIEYYRHAAERGDVRAQVAMGQLLLQGAPGLAPDPNQAFQYLRRAAQAGDPHAHVYLATMYSQGLGVTPNNESALWHYRVAAARREPTALNALGHLYLWGIGVERNGHEAARLFRAAAAQGHIEAKYNLGILHQNGIGVERRDQHQALICFVEAARAGHRRAAWKAALLMQAGVTQSTCVDIALSFRRVAEDGRAVRMFLERARWLVEQSGLVSSRGSRVRRRVSPEQVAAMLDEALWRTVQAAWAGVEVAQYNAALLYASWMQDEQQALQYWLLASLNGHRQAMIEAGDLLYRWQERERWPVSVAWSWSGADRQRVSAVDCYRQAAELGTAEALFNLGYLHMRGRGGAVFDPHLAQRYLEAARAIDAKEAWLAATLALFWLRLEQMGQRLSPWYRWRPGFGRIRGEDVRSFWRSYRPRVVLVLLGFLGCALAAKWWIRRHLQPSNTMQRERPSIHLHRE</sequence>
<dbReference type="EMBL" id="VWRR01000017">
    <property type="protein sequence ID" value="KAF6000812.1"/>
    <property type="molecule type" value="Genomic_DNA"/>
</dbReference>
<comment type="caution">
    <text evidence="3">The sequence shown here is derived from an EMBL/GenBank/DDBJ whole genome shotgun (WGS) entry which is preliminary data.</text>
</comment>
<dbReference type="InterPro" id="IPR011990">
    <property type="entry name" value="TPR-like_helical_dom_sf"/>
</dbReference>
<accession>A0A7J7ICH8</accession>